<dbReference type="InterPro" id="IPR013373">
    <property type="entry name" value="Flagellin/pilin_N_arc"/>
</dbReference>
<evidence type="ECO:0000256" key="5">
    <source>
        <dbReference type="SAM" id="Phobius"/>
    </source>
</evidence>
<dbReference type="OrthoDB" id="102632at2157"/>
<dbReference type="GO" id="GO:0097589">
    <property type="term" value="C:archaeal-type flagellum"/>
    <property type="evidence" value="ECO:0007669"/>
    <property type="project" value="UniProtKB-SubCell"/>
</dbReference>
<keyword evidence="7" id="KW-1185">Reference proteome</keyword>
<dbReference type="InterPro" id="IPR002774">
    <property type="entry name" value="Flagellin_arc-type"/>
</dbReference>
<dbReference type="Proteomes" id="UP000509594">
    <property type="component" value="Chromosome"/>
</dbReference>
<dbReference type="AlphaFoldDB" id="A0A7D5I4J5"/>
<reference evidence="6 7" key="1">
    <citation type="submission" date="2020-06" db="EMBL/GenBank/DDBJ databases">
        <title>Methanolobus halotolerans sp. nov., isolated from a saline lake Tus in Siberia.</title>
        <authorList>
            <person name="Shen Y."/>
            <person name="Chen S.-C."/>
            <person name="Lai M.-C."/>
            <person name="Huang H.-H."/>
            <person name="Chiu H.-H."/>
            <person name="Tang S.-L."/>
            <person name="Rogozin D.Y."/>
            <person name="Degermendzhy A.G."/>
        </authorList>
    </citation>
    <scope>NUCLEOTIDE SEQUENCE [LARGE SCALE GENOMIC DNA]</scope>
    <source>
        <strain evidence="6 7">DSM 21339</strain>
    </source>
</reference>
<evidence type="ECO:0000256" key="3">
    <source>
        <dbReference type="ARBA" id="ARBA00022440"/>
    </source>
</evidence>
<keyword evidence="6" id="KW-0966">Cell projection</keyword>
<keyword evidence="6" id="KW-0969">Cilium</keyword>
<gene>
    <name evidence="6" type="ORF">HWN40_05055</name>
</gene>
<keyword evidence="6" id="KW-0282">Flagellum</keyword>
<accession>A0A7D5I4J5</accession>
<dbReference type="EMBL" id="CP058215">
    <property type="protein sequence ID" value="QLC49661.1"/>
    <property type="molecule type" value="Genomic_DNA"/>
</dbReference>
<dbReference type="KEGG" id="mzi:HWN40_05055"/>
<name>A0A7D5I4J5_9EURY</name>
<dbReference type="RefSeq" id="WP_176964717.1">
    <property type="nucleotide sequence ID" value="NZ_CP058215.1"/>
</dbReference>
<proteinExistence type="inferred from homology"/>
<protein>
    <recommendedName>
        <fullName evidence="4">Flagellin</fullName>
    </recommendedName>
</protein>
<keyword evidence="5" id="KW-0472">Membrane</keyword>
<comment type="subcellular location">
    <subcellularLocation>
        <location evidence="1 4">Archaeal flagellum</location>
    </subcellularLocation>
</comment>
<dbReference type="Pfam" id="PF01917">
    <property type="entry name" value="Flagellin_arch-type"/>
    <property type="match status" value="1"/>
</dbReference>
<evidence type="ECO:0000256" key="1">
    <source>
        <dbReference type="ARBA" id="ARBA00004618"/>
    </source>
</evidence>
<dbReference type="GO" id="GO:0097588">
    <property type="term" value="P:archaeal or bacterial-type flagellum-dependent cell motility"/>
    <property type="evidence" value="ECO:0007669"/>
    <property type="project" value="InterPro"/>
</dbReference>
<evidence type="ECO:0000313" key="7">
    <source>
        <dbReference type="Proteomes" id="UP000509594"/>
    </source>
</evidence>
<evidence type="ECO:0000256" key="4">
    <source>
        <dbReference type="RuleBase" id="RU361282"/>
    </source>
</evidence>
<feature type="transmembrane region" description="Helical" evidence="5">
    <location>
        <begin position="21"/>
        <end position="40"/>
    </location>
</feature>
<evidence type="ECO:0000256" key="2">
    <source>
        <dbReference type="ARBA" id="ARBA00010256"/>
    </source>
</evidence>
<comment type="similarity">
    <text evidence="2 4">Belongs to the archaeal flagellin family.</text>
</comment>
<dbReference type="PANTHER" id="PTHR35903">
    <property type="entry name" value="FLAGELLIN B1"/>
    <property type="match status" value="1"/>
</dbReference>
<evidence type="ECO:0000313" key="6">
    <source>
        <dbReference type="EMBL" id="QLC49661.1"/>
    </source>
</evidence>
<dbReference type="NCBIfam" id="TIGR02537">
    <property type="entry name" value="arch_flag_Nterm"/>
    <property type="match status" value="1"/>
</dbReference>
<sequence>MKANKTFNLKKDNRAQVGIGTLIIFIAMVLVAAVAAAVLIQTSGVLQQKAQSTGKQATQEVSSNLMVKNIEGIRAKTNSTNMSDTIDLLRLKVGLNVGSAPVDVNQVVISITDGTTANTLVYAGNEKSYASAGSSNGAMGNFTDTASTNLKTLLTNETTIDSTLTNSQKYYTVEKIRDEDASFSQANPVMNTGDLITVYIATTSDEAVKGNYSQVGTADGLAASGLKSSNLTLVPRTTVNIVLTPESGAATTADFVAPSSYGVKETVQLYP</sequence>
<dbReference type="GO" id="GO:0005198">
    <property type="term" value="F:structural molecule activity"/>
    <property type="evidence" value="ECO:0007669"/>
    <property type="project" value="InterPro"/>
</dbReference>
<organism evidence="6 7">
    <name type="scientific">Methanolobus zinderi</name>
    <dbReference type="NCBI Taxonomy" id="536044"/>
    <lineage>
        <taxon>Archaea</taxon>
        <taxon>Methanobacteriati</taxon>
        <taxon>Methanobacteriota</taxon>
        <taxon>Stenosarchaea group</taxon>
        <taxon>Methanomicrobia</taxon>
        <taxon>Methanosarcinales</taxon>
        <taxon>Methanosarcinaceae</taxon>
        <taxon>Methanolobus</taxon>
    </lineage>
</organism>
<keyword evidence="3 4" id="KW-0974">Archaeal flagellum</keyword>
<keyword evidence="5" id="KW-1133">Transmembrane helix</keyword>
<dbReference type="PANTHER" id="PTHR35903:SF1">
    <property type="entry name" value="FLAGELLIN B1"/>
    <property type="match status" value="1"/>
</dbReference>
<comment type="function">
    <text evidence="4">Flagellin is the subunit protein which polymerizes to form the filaments of archaeal flagella.</text>
</comment>
<keyword evidence="5" id="KW-0812">Transmembrane</keyword>
<dbReference type="GeneID" id="55821020"/>